<dbReference type="EMBL" id="GGEC01078328">
    <property type="protein sequence ID" value="MBX58812.1"/>
    <property type="molecule type" value="Transcribed_RNA"/>
</dbReference>
<accession>A0A2P2PVP8</accession>
<sequence length="18" mass="2367">MAYFVQQHNQKRKKLRYK</sequence>
<reference evidence="1" key="1">
    <citation type="submission" date="2018-02" db="EMBL/GenBank/DDBJ databases">
        <title>Rhizophora mucronata_Transcriptome.</title>
        <authorList>
            <person name="Meera S.P."/>
            <person name="Sreeshan A."/>
            <person name="Augustine A."/>
        </authorList>
    </citation>
    <scope>NUCLEOTIDE SEQUENCE</scope>
    <source>
        <tissue evidence="1">Leaf</tissue>
    </source>
</reference>
<name>A0A2P2PVP8_RHIMU</name>
<evidence type="ECO:0000313" key="1">
    <source>
        <dbReference type="EMBL" id="MBX58812.1"/>
    </source>
</evidence>
<organism evidence="1">
    <name type="scientific">Rhizophora mucronata</name>
    <name type="common">Asiatic mangrove</name>
    <dbReference type="NCBI Taxonomy" id="61149"/>
    <lineage>
        <taxon>Eukaryota</taxon>
        <taxon>Viridiplantae</taxon>
        <taxon>Streptophyta</taxon>
        <taxon>Embryophyta</taxon>
        <taxon>Tracheophyta</taxon>
        <taxon>Spermatophyta</taxon>
        <taxon>Magnoliopsida</taxon>
        <taxon>eudicotyledons</taxon>
        <taxon>Gunneridae</taxon>
        <taxon>Pentapetalae</taxon>
        <taxon>rosids</taxon>
        <taxon>fabids</taxon>
        <taxon>Malpighiales</taxon>
        <taxon>Rhizophoraceae</taxon>
        <taxon>Rhizophora</taxon>
    </lineage>
</organism>
<proteinExistence type="predicted"/>
<dbReference type="AlphaFoldDB" id="A0A2P2PVP8"/>
<protein>
    <submittedName>
        <fullName evidence="1">Uncharacterized protein</fullName>
    </submittedName>
</protein>